<reference evidence="3 4" key="1">
    <citation type="submission" date="2024-10" db="EMBL/GenBank/DDBJ databases">
        <authorList>
            <person name="Kim D."/>
        </authorList>
    </citation>
    <scope>NUCLEOTIDE SEQUENCE [LARGE SCALE GENOMIC DNA]</scope>
    <source>
        <strain evidence="3">Taebaek</strain>
    </source>
</reference>
<dbReference type="InterPro" id="IPR007991">
    <property type="entry name" value="RNA_pol_I_trans_ini_fac_RRN3"/>
</dbReference>
<evidence type="ECO:0000256" key="1">
    <source>
        <dbReference type="ARBA" id="ARBA00010098"/>
    </source>
</evidence>
<feature type="region of interest" description="Disordered" evidence="2">
    <location>
        <begin position="236"/>
        <end position="261"/>
    </location>
</feature>
<gene>
    <name evidence="3" type="ORF">niasHS_014729</name>
</gene>
<dbReference type="EMBL" id="JBICCN010000309">
    <property type="protein sequence ID" value="KAL3078947.1"/>
    <property type="molecule type" value="Genomic_DNA"/>
</dbReference>
<dbReference type="Pfam" id="PF05327">
    <property type="entry name" value="RRN3"/>
    <property type="match status" value="1"/>
</dbReference>
<sequence length="340" mass="39394">MPEKKPTKCLSKGKELPCGREIIQDFVMMMPGSMDKYNQLCSILSSFELWSEESRTSFLSQFLDSYDVLDVNCSDLVLKLCKIRWHTVPPQMLSQFTDFLCALAINHVHHINSVFNCFVDHFLPIGNSKDPSNFEAHRPPAVVDDHFQESLYALANLSIQNVVSCNPLTTPLLLKCFVKRFPHIKQPSPKLLAFMRNVLRFADWIRDEEISAEIWSLIVEKLLHIDALCFEREEEEQRPTHSNRLKQKKMDDETASEETTNPMREKLNTLVEFILNYLGDGDASKVTLIREDDRLSFLQMMRRFSPEKLQPAITEEKRNEVKNVGNMAMEEGYEEELMAI</sequence>
<dbReference type="PANTHER" id="PTHR12790">
    <property type="entry name" value="TRANSCRIPTION INITIATION FACTOR IA RRN3"/>
    <property type="match status" value="1"/>
</dbReference>
<comment type="caution">
    <text evidence="3">The sequence shown here is derived from an EMBL/GenBank/DDBJ whole genome shotgun (WGS) entry which is preliminary data.</text>
</comment>
<evidence type="ECO:0000256" key="2">
    <source>
        <dbReference type="SAM" id="MobiDB-lite"/>
    </source>
</evidence>
<dbReference type="Proteomes" id="UP001620645">
    <property type="component" value="Unassembled WGS sequence"/>
</dbReference>
<name>A0ABD2ILL7_HETSC</name>
<evidence type="ECO:0000313" key="4">
    <source>
        <dbReference type="Proteomes" id="UP001620645"/>
    </source>
</evidence>
<proteinExistence type="inferred from homology"/>
<keyword evidence="4" id="KW-1185">Reference proteome</keyword>
<comment type="similarity">
    <text evidence="1">Belongs to the RRN3 family.</text>
</comment>
<organism evidence="3 4">
    <name type="scientific">Heterodera schachtii</name>
    <name type="common">Sugarbeet cyst nematode worm</name>
    <name type="synonym">Tylenchus schachtii</name>
    <dbReference type="NCBI Taxonomy" id="97005"/>
    <lineage>
        <taxon>Eukaryota</taxon>
        <taxon>Metazoa</taxon>
        <taxon>Ecdysozoa</taxon>
        <taxon>Nematoda</taxon>
        <taxon>Chromadorea</taxon>
        <taxon>Rhabditida</taxon>
        <taxon>Tylenchina</taxon>
        <taxon>Tylenchomorpha</taxon>
        <taxon>Tylenchoidea</taxon>
        <taxon>Heteroderidae</taxon>
        <taxon>Heteroderinae</taxon>
        <taxon>Heterodera</taxon>
    </lineage>
</organism>
<protein>
    <submittedName>
        <fullName evidence="3">Uncharacterized protein</fullName>
    </submittedName>
</protein>
<dbReference type="PANTHER" id="PTHR12790:SF0">
    <property type="entry name" value="RNA POLYMERASE I-SPECIFIC TRANSCRIPTION INITIATION FACTOR RRN3-RELATED"/>
    <property type="match status" value="1"/>
</dbReference>
<evidence type="ECO:0000313" key="3">
    <source>
        <dbReference type="EMBL" id="KAL3078947.1"/>
    </source>
</evidence>
<accession>A0ABD2ILL7</accession>
<dbReference type="AlphaFoldDB" id="A0ABD2ILL7"/>